<evidence type="ECO:0000313" key="3">
    <source>
        <dbReference type="EMBL" id="KAL2491464.1"/>
    </source>
</evidence>
<reference evidence="4" key="1">
    <citation type="submission" date="2024-07" db="EMBL/GenBank/DDBJ databases">
        <title>Two chromosome-level genome assemblies of Korean endemic species Abeliophyllum distichum and Forsythia ovata (Oleaceae).</title>
        <authorList>
            <person name="Jang H."/>
        </authorList>
    </citation>
    <scope>NUCLEOTIDE SEQUENCE [LARGE SCALE GENOMIC DNA]</scope>
</reference>
<proteinExistence type="predicted"/>
<name>A0ABD1RSR5_9LAMI</name>
<evidence type="ECO:0000313" key="4">
    <source>
        <dbReference type="Proteomes" id="UP001604336"/>
    </source>
</evidence>
<protein>
    <recommendedName>
        <fullName evidence="2">Reverse transcriptase zinc-binding domain-containing protein</fullName>
    </recommendedName>
</protein>
<dbReference type="Pfam" id="PF13966">
    <property type="entry name" value="zf-RVT"/>
    <property type="match status" value="1"/>
</dbReference>
<keyword evidence="1" id="KW-0472">Membrane</keyword>
<keyword evidence="4" id="KW-1185">Reference proteome</keyword>
<dbReference type="EMBL" id="JBFOLK010000008">
    <property type="protein sequence ID" value="KAL2491464.1"/>
    <property type="molecule type" value="Genomic_DNA"/>
</dbReference>
<evidence type="ECO:0000256" key="1">
    <source>
        <dbReference type="SAM" id="Phobius"/>
    </source>
</evidence>
<accession>A0ABD1RSR5</accession>
<dbReference type="Proteomes" id="UP001604336">
    <property type="component" value="Unassembled WGS sequence"/>
</dbReference>
<organism evidence="3 4">
    <name type="scientific">Abeliophyllum distichum</name>
    <dbReference type="NCBI Taxonomy" id="126358"/>
    <lineage>
        <taxon>Eukaryota</taxon>
        <taxon>Viridiplantae</taxon>
        <taxon>Streptophyta</taxon>
        <taxon>Embryophyta</taxon>
        <taxon>Tracheophyta</taxon>
        <taxon>Spermatophyta</taxon>
        <taxon>Magnoliopsida</taxon>
        <taxon>eudicotyledons</taxon>
        <taxon>Gunneridae</taxon>
        <taxon>Pentapetalae</taxon>
        <taxon>asterids</taxon>
        <taxon>lamiids</taxon>
        <taxon>Lamiales</taxon>
        <taxon>Oleaceae</taxon>
        <taxon>Forsythieae</taxon>
        <taxon>Abeliophyllum</taxon>
    </lineage>
</organism>
<dbReference type="InterPro" id="IPR026960">
    <property type="entry name" value="RVT-Znf"/>
</dbReference>
<keyword evidence="1" id="KW-0812">Transmembrane</keyword>
<comment type="caution">
    <text evidence="3">The sequence shown here is derived from an EMBL/GenBank/DDBJ whole genome shotgun (WGS) entry which is preliminary data.</text>
</comment>
<gene>
    <name evidence="3" type="ORF">Adt_27092</name>
</gene>
<keyword evidence="1" id="KW-1133">Transmembrane helix</keyword>
<feature type="transmembrane region" description="Helical" evidence="1">
    <location>
        <begin position="91"/>
        <end position="118"/>
    </location>
</feature>
<dbReference type="AlphaFoldDB" id="A0ABD1RSR5"/>
<feature type="domain" description="Reverse transcriptase zinc-binding" evidence="2">
    <location>
        <begin position="69"/>
        <end position="130"/>
    </location>
</feature>
<sequence length="130" mass="14854">MGESTLAEQHPHLIHSSIHVIELFDDTGWNIGRLLQLVPYIIAEQIGNIPIAAEVHDQIMWKETSDGRFATKSAWQLVHTGHTIYVVYNMIWSSIILTTVSFFCWILWQGLITVDVVIQRRIGSHMASRC</sequence>
<evidence type="ECO:0000259" key="2">
    <source>
        <dbReference type="Pfam" id="PF13966"/>
    </source>
</evidence>